<dbReference type="PANTHER" id="PTHR30518">
    <property type="entry name" value="ENDOLYTIC MUREIN TRANSGLYCOSYLASE"/>
    <property type="match status" value="1"/>
</dbReference>
<dbReference type="Proteomes" id="UP000053941">
    <property type="component" value="Unassembled WGS sequence"/>
</dbReference>
<dbReference type="EC" id="4.2.2.29" evidence="7"/>
<dbReference type="AlphaFoldDB" id="A0A0R2NWU9"/>
<comment type="catalytic activity">
    <reaction evidence="7">
        <text>a peptidoglycan chain = a peptidoglycan chain with N-acetyl-1,6-anhydromuramyl-[peptide] at the reducing end + a peptidoglycan chain with N-acetylglucosamine at the non-reducing end.</text>
        <dbReference type="EC" id="4.2.2.29"/>
    </reaction>
</comment>
<dbReference type="GO" id="GO:0008932">
    <property type="term" value="F:lytic endotransglycosylase activity"/>
    <property type="evidence" value="ECO:0007669"/>
    <property type="project" value="UniProtKB-UniRule"/>
</dbReference>
<dbReference type="GO" id="GO:0005886">
    <property type="term" value="C:plasma membrane"/>
    <property type="evidence" value="ECO:0007669"/>
    <property type="project" value="UniProtKB-UniRule"/>
</dbReference>
<keyword evidence="2 7" id="KW-0812">Transmembrane</keyword>
<name>A0A0R2NWU9_9ACTN</name>
<comment type="caution">
    <text evidence="8">The sequence shown here is derived from an EMBL/GenBank/DDBJ whole genome shotgun (WGS) entry which is preliminary data.</text>
</comment>
<keyword evidence="4 7" id="KW-0472">Membrane</keyword>
<gene>
    <name evidence="7" type="primary">mltG</name>
    <name evidence="8" type="ORF">ABR60_06065</name>
</gene>
<comment type="function">
    <text evidence="7">Functions as a peptidoglycan terminase that cleaves nascent peptidoglycan strands endolytically to terminate their elongation.</text>
</comment>
<evidence type="ECO:0000256" key="4">
    <source>
        <dbReference type="ARBA" id="ARBA00023136"/>
    </source>
</evidence>
<dbReference type="EMBL" id="LIAS01000137">
    <property type="protein sequence ID" value="KRO30361.1"/>
    <property type="molecule type" value="Genomic_DNA"/>
</dbReference>
<keyword evidence="3 7" id="KW-1133">Transmembrane helix</keyword>
<evidence type="ECO:0000256" key="6">
    <source>
        <dbReference type="ARBA" id="ARBA00023316"/>
    </source>
</evidence>
<keyword evidence="1 7" id="KW-1003">Cell membrane</keyword>
<accession>A0A0R2NWU9</accession>
<dbReference type="PANTHER" id="PTHR30518:SF2">
    <property type="entry name" value="ENDOLYTIC MUREIN TRANSGLYCOSYLASE"/>
    <property type="match status" value="1"/>
</dbReference>
<organism evidence="8 9">
    <name type="scientific">Actinobacteria bacterium BACL2 MAG-120802-bin41</name>
    <dbReference type="NCBI Taxonomy" id="1655568"/>
    <lineage>
        <taxon>Bacteria</taxon>
        <taxon>Bacillati</taxon>
        <taxon>Actinomycetota</taxon>
        <taxon>Actinomycetes</taxon>
        <taxon>Actinomycetes incertae sedis</taxon>
        <taxon>ac1 cluster</taxon>
    </lineage>
</organism>
<evidence type="ECO:0000256" key="2">
    <source>
        <dbReference type="ARBA" id="ARBA00022692"/>
    </source>
</evidence>
<protein>
    <recommendedName>
        <fullName evidence="7">Endolytic murein transglycosylase</fullName>
        <ecNumber evidence="7">4.2.2.29</ecNumber>
    </recommendedName>
    <alternativeName>
        <fullName evidence="7">Peptidoglycan lytic transglycosylase</fullName>
    </alternativeName>
    <alternativeName>
        <fullName evidence="7">Peptidoglycan polymerization terminase</fullName>
    </alternativeName>
</protein>
<evidence type="ECO:0000256" key="3">
    <source>
        <dbReference type="ARBA" id="ARBA00022989"/>
    </source>
</evidence>
<evidence type="ECO:0000256" key="5">
    <source>
        <dbReference type="ARBA" id="ARBA00023239"/>
    </source>
</evidence>
<dbReference type="Pfam" id="PF02618">
    <property type="entry name" value="YceG"/>
    <property type="match status" value="1"/>
</dbReference>
<sequence>MRFNTASLKQSLERSPLLRLLAAGILIVFITLLLREANSGAQSAPDYEVGSAGQEVIVEILSGESGSEIGRKLESLSVVKSSAAFFRVAVADSRSQRIAPGEHRIETRIPARVALEQLLDPSRIPNLIVVKDGQRLSEISESIINFGIGKVELEKSIRNVFPPEMFKSKNIEGFLYPAQYSFNKSVDSDEILSAMLNRFVSATKDINWSNERDFTPFEIMVIASLVQTEGTPDVFGKVSRVIYNRLEKRMPLQFDSTVHYALERRGEIRVSLVDTKVKNRYNTFVYPGLPPGPIGSPTKPAIDAAINPEVGNWLYFVTVSPFDTRFTNSYDQFLEWKSEYKRNFKAGLFE</sequence>
<keyword evidence="5 7" id="KW-0456">Lyase</keyword>
<keyword evidence="6 7" id="KW-0961">Cell wall biogenesis/degradation</keyword>
<proteinExistence type="inferred from homology"/>
<dbReference type="Gene3D" id="3.30.1490.480">
    <property type="entry name" value="Endolytic murein transglycosylase"/>
    <property type="match status" value="1"/>
</dbReference>
<dbReference type="HAMAP" id="MF_02065">
    <property type="entry name" value="MltG"/>
    <property type="match status" value="1"/>
</dbReference>
<reference evidence="8 9" key="1">
    <citation type="submission" date="2015-10" db="EMBL/GenBank/DDBJ databases">
        <title>Metagenome-Assembled Genomes uncover a global brackish microbiome.</title>
        <authorList>
            <person name="Hugerth L.W."/>
            <person name="Larsson J."/>
            <person name="Alneberg J."/>
            <person name="Lindh M.V."/>
            <person name="Legrand C."/>
            <person name="Pinhassi J."/>
            <person name="Andersson A.F."/>
        </authorList>
    </citation>
    <scope>NUCLEOTIDE SEQUENCE [LARGE SCALE GENOMIC DNA]</scope>
    <source>
        <strain evidence="8">BACL2 MAG-120802-bin41</strain>
    </source>
</reference>
<evidence type="ECO:0000256" key="7">
    <source>
        <dbReference type="HAMAP-Rule" id="MF_02065"/>
    </source>
</evidence>
<comment type="similarity">
    <text evidence="7">Belongs to the transglycosylase MltG family.</text>
</comment>
<evidence type="ECO:0000313" key="9">
    <source>
        <dbReference type="Proteomes" id="UP000053941"/>
    </source>
</evidence>
<evidence type="ECO:0000256" key="1">
    <source>
        <dbReference type="ARBA" id="ARBA00022475"/>
    </source>
</evidence>
<feature type="site" description="Important for catalytic activity" evidence="7">
    <location>
        <position position="229"/>
    </location>
</feature>
<dbReference type="GO" id="GO:0071555">
    <property type="term" value="P:cell wall organization"/>
    <property type="evidence" value="ECO:0007669"/>
    <property type="project" value="UniProtKB-KW"/>
</dbReference>
<dbReference type="NCBIfam" id="TIGR00247">
    <property type="entry name" value="endolytic transglycosylase MltG"/>
    <property type="match status" value="1"/>
</dbReference>
<evidence type="ECO:0000313" key="8">
    <source>
        <dbReference type="EMBL" id="KRO30361.1"/>
    </source>
</evidence>
<dbReference type="InterPro" id="IPR003770">
    <property type="entry name" value="MLTG-like"/>
</dbReference>
<dbReference type="GO" id="GO:0009252">
    <property type="term" value="P:peptidoglycan biosynthetic process"/>
    <property type="evidence" value="ECO:0007669"/>
    <property type="project" value="UniProtKB-UniRule"/>
</dbReference>